<evidence type="ECO:0000259" key="1">
    <source>
        <dbReference type="Pfam" id="PF12697"/>
    </source>
</evidence>
<dbReference type="PANTHER" id="PTHR43798">
    <property type="entry name" value="MONOACYLGLYCEROL LIPASE"/>
    <property type="match status" value="1"/>
</dbReference>
<dbReference type="InterPro" id="IPR029058">
    <property type="entry name" value="AB_hydrolase_fold"/>
</dbReference>
<keyword evidence="2" id="KW-0378">Hydrolase</keyword>
<accession>A0A6I6IRG1</accession>
<dbReference type="InterPro" id="IPR000073">
    <property type="entry name" value="AB_hydrolase_1"/>
</dbReference>
<dbReference type="GO" id="GO:0016787">
    <property type="term" value="F:hydrolase activity"/>
    <property type="evidence" value="ECO:0007669"/>
    <property type="project" value="UniProtKB-KW"/>
</dbReference>
<protein>
    <submittedName>
        <fullName evidence="2">Alpha/beta fold hydrolase</fullName>
    </submittedName>
</protein>
<dbReference type="RefSeq" id="WP_157706481.1">
    <property type="nucleotide sequence ID" value="NZ_CP034348.1"/>
</dbReference>
<sequence length="241" mass="26580">MNEPLVFLPGMMCDARVFGPQLAALSPHYTLTVAPITGGDRIEEIASRLLDNLPRKFALAGLSMGGCVAMEILRRAPDRLTRIALMDTNALAETPQSAANYEPMIIKVRSGRLAEAVPDFLPPDNISSTYRNEIMALVQDMAENLGADTVIRQARALQRRRDQQPALRRCKIPALVLCGSEDRLTPVKRHRFMAELIPYAELKVIDGAGHLPTLEQPDATTQAILDWMKQPFVLQTPAITG</sequence>
<name>A0A6I6IRG1_9RHOB</name>
<dbReference type="PANTHER" id="PTHR43798:SF29">
    <property type="entry name" value="AB HYDROLASE-1 DOMAIN-CONTAINING PROTEIN"/>
    <property type="match status" value="1"/>
</dbReference>
<organism evidence="2 3">
    <name type="scientific">Roseovarius faecimaris</name>
    <dbReference type="NCBI Taxonomy" id="2494550"/>
    <lineage>
        <taxon>Bacteria</taxon>
        <taxon>Pseudomonadati</taxon>
        <taxon>Pseudomonadota</taxon>
        <taxon>Alphaproteobacteria</taxon>
        <taxon>Rhodobacterales</taxon>
        <taxon>Roseobacteraceae</taxon>
        <taxon>Roseovarius</taxon>
    </lineage>
</organism>
<reference evidence="3" key="1">
    <citation type="submission" date="2018-12" db="EMBL/GenBank/DDBJ databases">
        <title>Complete genome sequence of Roseovarius sp. MME-070.</title>
        <authorList>
            <person name="Nam Y.-D."/>
            <person name="Kang J."/>
            <person name="Chung W.-H."/>
            <person name="Park Y.S."/>
        </authorList>
    </citation>
    <scope>NUCLEOTIDE SEQUENCE [LARGE SCALE GENOMIC DNA]</scope>
    <source>
        <strain evidence="3">MME-070</strain>
    </source>
</reference>
<proteinExistence type="predicted"/>
<dbReference type="Proteomes" id="UP000428330">
    <property type="component" value="Chromosome"/>
</dbReference>
<gene>
    <name evidence="2" type="ORF">EI983_05980</name>
</gene>
<dbReference type="AlphaFoldDB" id="A0A6I6IRG1"/>
<keyword evidence="3" id="KW-1185">Reference proteome</keyword>
<dbReference type="Pfam" id="PF12697">
    <property type="entry name" value="Abhydrolase_6"/>
    <property type="match status" value="1"/>
</dbReference>
<evidence type="ECO:0000313" key="3">
    <source>
        <dbReference type="Proteomes" id="UP000428330"/>
    </source>
</evidence>
<dbReference type="OrthoDB" id="5491135at2"/>
<feature type="domain" description="AB hydrolase-1" evidence="1">
    <location>
        <begin position="7"/>
        <end position="221"/>
    </location>
</feature>
<evidence type="ECO:0000313" key="2">
    <source>
        <dbReference type="EMBL" id="QGX97846.1"/>
    </source>
</evidence>
<dbReference type="Gene3D" id="3.40.50.1820">
    <property type="entry name" value="alpha/beta hydrolase"/>
    <property type="match status" value="1"/>
</dbReference>
<dbReference type="SUPFAM" id="SSF53474">
    <property type="entry name" value="alpha/beta-Hydrolases"/>
    <property type="match status" value="1"/>
</dbReference>
<dbReference type="KEGG" id="rom:EI983_05980"/>
<dbReference type="PRINTS" id="PR00111">
    <property type="entry name" value="ABHYDROLASE"/>
</dbReference>
<dbReference type="InterPro" id="IPR050266">
    <property type="entry name" value="AB_hydrolase_sf"/>
</dbReference>
<dbReference type="EMBL" id="CP034348">
    <property type="protein sequence ID" value="QGX97846.1"/>
    <property type="molecule type" value="Genomic_DNA"/>
</dbReference>